<accession>A0A368YGM3</accession>
<protein>
    <submittedName>
        <fullName evidence="2">Uncharacterized protein</fullName>
    </submittedName>
</protein>
<dbReference type="RefSeq" id="WP_114350923.1">
    <property type="nucleotide sequence ID" value="NZ_QPJL01000048.1"/>
</dbReference>
<organism evidence="2 3">
    <name type="scientific">Paracoccus lutimaris</name>
    <dbReference type="NCBI Taxonomy" id="1490030"/>
    <lineage>
        <taxon>Bacteria</taxon>
        <taxon>Pseudomonadati</taxon>
        <taxon>Pseudomonadota</taxon>
        <taxon>Alphaproteobacteria</taxon>
        <taxon>Rhodobacterales</taxon>
        <taxon>Paracoccaceae</taxon>
        <taxon>Paracoccus</taxon>
    </lineage>
</organism>
<dbReference type="EMBL" id="QPJL01000048">
    <property type="protein sequence ID" value="RCW78027.1"/>
    <property type="molecule type" value="Genomic_DNA"/>
</dbReference>
<dbReference type="AlphaFoldDB" id="A0A368YGM3"/>
<keyword evidence="3" id="KW-1185">Reference proteome</keyword>
<keyword evidence="1" id="KW-0472">Membrane</keyword>
<keyword evidence="1" id="KW-0812">Transmembrane</keyword>
<evidence type="ECO:0000256" key="1">
    <source>
        <dbReference type="SAM" id="Phobius"/>
    </source>
</evidence>
<gene>
    <name evidence="2" type="ORF">DFP89_1488</name>
</gene>
<feature type="transmembrane region" description="Helical" evidence="1">
    <location>
        <begin position="16"/>
        <end position="37"/>
    </location>
</feature>
<comment type="caution">
    <text evidence="2">The sequence shown here is derived from an EMBL/GenBank/DDBJ whole genome shotgun (WGS) entry which is preliminary data.</text>
</comment>
<dbReference type="Proteomes" id="UP000253345">
    <property type="component" value="Unassembled WGS sequence"/>
</dbReference>
<proteinExistence type="predicted"/>
<keyword evidence="1" id="KW-1133">Transmembrane helix</keyword>
<reference evidence="2 3" key="1">
    <citation type="submission" date="2018-07" db="EMBL/GenBank/DDBJ databases">
        <title>Genomic Encyclopedia of Type Strains, Phase III (KMG-III): the genomes of soil and plant-associated and newly described type strains.</title>
        <authorList>
            <person name="Whitman W."/>
        </authorList>
    </citation>
    <scope>NUCLEOTIDE SEQUENCE [LARGE SCALE GENOMIC DNA]</scope>
    <source>
        <strain evidence="2 3">CECT 8525</strain>
    </source>
</reference>
<evidence type="ECO:0000313" key="2">
    <source>
        <dbReference type="EMBL" id="RCW78027.1"/>
    </source>
</evidence>
<name>A0A368YGM3_9RHOB</name>
<evidence type="ECO:0000313" key="3">
    <source>
        <dbReference type="Proteomes" id="UP000253345"/>
    </source>
</evidence>
<sequence length="64" mass="6691">MGQASQEELRSEARTATLLFFFALTVLVLGVIAFLLWGLPALTMIGLAATAGVYGMLVAYAAGL</sequence>
<feature type="transmembrane region" description="Helical" evidence="1">
    <location>
        <begin position="43"/>
        <end position="62"/>
    </location>
</feature>